<organism evidence="2 3">
    <name type="scientific">Colletotrichum orchidophilum</name>
    <dbReference type="NCBI Taxonomy" id="1209926"/>
    <lineage>
        <taxon>Eukaryota</taxon>
        <taxon>Fungi</taxon>
        <taxon>Dikarya</taxon>
        <taxon>Ascomycota</taxon>
        <taxon>Pezizomycotina</taxon>
        <taxon>Sordariomycetes</taxon>
        <taxon>Hypocreomycetidae</taxon>
        <taxon>Glomerellales</taxon>
        <taxon>Glomerellaceae</taxon>
        <taxon>Colletotrichum</taxon>
    </lineage>
</organism>
<feature type="compositionally biased region" description="Pro residues" evidence="1">
    <location>
        <begin position="1"/>
        <end position="12"/>
    </location>
</feature>
<proteinExistence type="predicted"/>
<evidence type="ECO:0000313" key="2">
    <source>
        <dbReference type="EMBL" id="OHE95252.1"/>
    </source>
</evidence>
<keyword evidence="3" id="KW-1185">Reference proteome</keyword>
<dbReference type="RefSeq" id="XP_022472414.1">
    <property type="nucleotide sequence ID" value="XM_022621026.1"/>
</dbReference>
<accession>A0A1G4B1R4</accession>
<dbReference type="AlphaFoldDB" id="A0A1G4B1R4"/>
<dbReference type="EMBL" id="MJBS01000085">
    <property type="protein sequence ID" value="OHE95252.1"/>
    <property type="molecule type" value="Genomic_DNA"/>
</dbReference>
<comment type="caution">
    <text evidence="2">The sequence shown here is derived from an EMBL/GenBank/DDBJ whole genome shotgun (WGS) entry which is preliminary data.</text>
</comment>
<reference evidence="2 3" key="1">
    <citation type="submission" date="2016-09" db="EMBL/GenBank/DDBJ databases">
        <authorList>
            <person name="Capua I."/>
            <person name="De Benedictis P."/>
            <person name="Joannis T."/>
            <person name="Lombin L.H."/>
            <person name="Cattoli G."/>
        </authorList>
    </citation>
    <scope>NUCLEOTIDE SEQUENCE [LARGE SCALE GENOMIC DNA]</scope>
    <source>
        <strain evidence="2 3">IMI 309357</strain>
    </source>
</reference>
<evidence type="ECO:0000313" key="3">
    <source>
        <dbReference type="Proteomes" id="UP000176998"/>
    </source>
</evidence>
<protein>
    <submittedName>
        <fullName evidence="2">Uncharacterized protein</fullName>
    </submittedName>
</protein>
<gene>
    <name evidence="2" type="ORF">CORC01_09397</name>
</gene>
<feature type="compositionally biased region" description="Polar residues" evidence="1">
    <location>
        <begin position="49"/>
        <end position="58"/>
    </location>
</feature>
<dbReference type="GeneID" id="34562536"/>
<feature type="region of interest" description="Disordered" evidence="1">
    <location>
        <begin position="35"/>
        <end position="105"/>
    </location>
</feature>
<feature type="compositionally biased region" description="Basic and acidic residues" evidence="1">
    <location>
        <begin position="59"/>
        <end position="70"/>
    </location>
</feature>
<feature type="compositionally biased region" description="Polar residues" evidence="1">
    <location>
        <begin position="71"/>
        <end position="82"/>
    </location>
</feature>
<dbReference type="Proteomes" id="UP000176998">
    <property type="component" value="Unassembled WGS sequence"/>
</dbReference>
<name>A0A1G4B1R4_9PEZI</name>
<sequence>MTAPLPCSPSKPFPGDNADSRVVVSQAREAKVVQDFPPSLEDSGPAWCSSHSARSTQQLKKDWENPETTDRQTPAASFSGTHFSARGKPRPEFPELSTPALFSRT</sequence>
<feature type="region of interest" description="Disordered" evidence="1">
    <location>
        <begin position="1"/>
        <end position="20"/>
    </location>
</feature>
<evidence type="ECO:0000256" key="1">
    <source>
        <dbReference type="SAM" id="MobiDB-lite"/>
    </source>
</evidence>